<dbReference type="Pfam" id="PF04355">
    <property type="entry name" value="BamE"/>
    <property type="match status" value="1"/>
</dbReference>
<evidence type="ECO:0000256" key="3">
    <source>
        <dbReference type="SAM" id="SignalP"/>
    </source>
</evidence>
<dbReference type="AlphaFoldDB" id="A0AAI9DPN9"/>
<dbReference type="EMBL" id="ABLOKC030000033">
    <property type="protein sequence ID" value="EML1473652.1"/>
    <property type="molecule type" value="Genomic_DNA"/>
</dbReference>
<dbReference type="GeneID" id="61383654"/>
<dbReference type="Gene3D" id="3.30.1450.10">
    <property type="match status" value="1"/>
</dbReference>
<dbReference type="InterPro" id="IPR037873">
    <property type="entry name" value="BamE-like"/>
</dbReference>
<proteinExistence type="predicted"/>
<reference evidence="5" key="2">
    <citation type="submission" date="2024-02" db="EMBL/GenBank/DDBJ databases">
        <authorList>
            <consortium name="Clinical and Environmental Microbiology Branch: Whole genome sequencing antimicrobial resistance pathogens in the healthcare setting"/>
        </authorList>
    </citation>
    <scope>NUCLEOTIDE SEQUENCE</scope>
    <source>
        <strain evidence="5">2021DK-00143</strain>
    </source>
</reference>
<dbReference type="GO" id="GO:0019867">
    <property type="term" value="C:outer membrane"/>
    <property type="evidence" value="ECO:0007669"/>
    <property type="project" value="InterPro"/>
</dbReference>
<dbReference type="InterPro" id="IPR007450">
    <property type="entry name" value="BamE_dom"/>
</dbReference>
<comment type="caution">
    <text evidence="5">The sequence shown here is derived from an EMBL/GenBank/DDBJ whole genome shotgun (WGS) entry which is preliminary data.</text>
</comment>
<sequence>MKTTHFRRLTLTLGACLLMAGCTMHTSRNISDSGKPEQIIYPDPDSKVAMGQKEGSYPDGAALAKLRPGMTKAQVRQLIGSPHFKEGFYFVREWDYIFHFPSNGLVRTCQFKVVFDKDYLAQHYYWRDEACSVFVKKAM</sequence>
<gene>
    <name evidence="5" type="primary">bamE</name>
    <name evidence="5" type="ORF">QEG54_004462</name>
    <name evidence="6" type="ORF">RBJ30_14420</name>
</gene>
<evidence type="ECO:0000256" key="1">
    <source>
        <dbReference type="ARBA" id="ARBA00022729"/>
    </source>
</evidence>
<dbReference type="RefSeq" id="WP_052097973.1">
    <property type="nucleotide sequence ID" value="NZ_CACVCI010000001.1"/>
</dbReference>
<dbReference type="EMBL" id="JAVDNV010000009">
    <property type="protein sequence ID" value="MDQ2310283.1"/>
    <property type="molecule type" value="Genomic_DNA"/>
</dbReference>
<evidence type="ECO:0000256" key="2">
    <source>
        <dbReference type="ARBA" id="ARBA00023136"/>
    </source>
</evidence>
<dbReference type="PROSITE" id="PS51257">
    <property type="entry name" value="PROKAR_LIPOPROTEIN"/>
    <property type="match status" value="1"/>
</dbReference>
<dbReference type="KEGG" id="pge:LG71_26670"/>
<evidence type="ECO:0000259" key="4">
    <source>
        <dbReference type="Pfam" id="PF04355"/>
    </source>
</evidence>
<feature type="chain" id="PRO_5044472011" evidence="3">
    <location>
        <begin position="21"/>
        <end position="139"/>
    </location>
</feature>
<evidence type="ECO:0000313" key="6">
    <source>
        <dbReference type="EMBL" id="MDQ2310283.1"/>
    </source>
</evidence>
<keyword evidence="1 3" id="KW-0732">Signal</keyword>
<feature type="domain" description="Outer membrane protein assembly factor BamE" evidence="4">
    <location>
        <begin position="55"/>
        <end position="122"/>
    </location>
</feature>
<accession>A0AAI9DPN9</accession>
<dbReference type="Proteomes" id="UP001236270">
    <property type="component" value="Unassembled WGS sequence"/>
</dbReference>
<protein>
    <submittedName>
        <fullName evidence="5">Outer membrane protein assembly factor BamE</fullName>
    </submittedName>
</protein>
<name>A0AAI9DPN9_PLUGE</name>
<feature type="signal peptide" evidence="3">
    <location>
        <begin position="1"/>
        <end position="20"/>
    </location>
</feature>
<evidence type="ECO:0000313" key="5">
    <source>
        <dbReference type="EMBL" id="EML1473652.1"/>
    </source>
</evidence>
<keyword evidence="2" id="KW-0472">Membrane</keyword>
<organism evidence="5">
    <name type="scientific">Pluralibacter gergoviae</name>
    <name type="common">Enterobacter gergoviae</name>
    <dbReference type="NCBI Taxonomy" id="61647"/>
    <lineage>
        <taxon>Bacteria</taxon>
        <taxon>Pseudomonadati</taxon>
        <taxon>Pseudomonadota</taxon>
        <taxon>Gammaproteobacteria</taxon>
        <taxon>Enterobacterales</taxon>
        <taxon>Enterobacteriaceae</taxon>
        <taxon>Pluralibacter</taxon>
    </lineage>
</organism>
<reference evidence="6" key="1">
    <citation type="submission" date="2023-08" db="EMBL/GenBank/DDBJ databases">
        <title>WGS of pathogenic bacterial species, Los Angeles County Public Health Laboratories.</title>
        <authorList>
            <person name="Garrigues J.M."/>
            <person name="Green N.M."/>
        </authorList>
    </citation>
    <scope>NUCLEOTIDE SEQUENCE</scope>
    <source>
        <strain evidence="6">LACPHL-BACT-2023-00068</strain>
    </source>
</reference>